<dbReference type="PROSITE" id="PS50937">
    <property type="entry name" value="HTH_MERR_2"/>
    <property type="match status" value="1"/>
</dbReference>
<dbReference type="SUPFAM" id="SSF46955">
    <property type="entry name" value="Putative DNA-binding domain"/>
    <property type="match status" value="1"/>
</dbReference>
<dbReference type="PANTHER" id="PTHR30204:SF97">
    <property type="entry name" value="MERR FAMILY REGULATORY PROTEIN"/>
    <property type="match status" value="1"/>
</dbReference>
<comment type="caution">
    <text evidence="4">The sequence shown here is derived from an EMBL/GenBank/DDBJ whole genome shotgun (WGS) entry which is preliminary data.</text>
</comment>
<name>A0ABS4ULN0_9ACTN</name>
<organism evidence="4 5">
    <name type="scientific">Kribbella aluminosa</name>
    <dbReference type="NCBI Taxonomy" id="416017"/>
    <lineage>
        <taxon>Bacteria</taxon>
        <taxon>Bacillati</taxon>
        <taxon>Actinomycetota</taxon>
        <taxon>Actinomycetes</taxon>
        <taxon>Propionibacteriales</taxon>
        <taxon>Kribbellaceae</taxon>
        <taxon>Kribbella</taxon>
    </lineage>
</organism>
<dbReference type="InterPro" id="IPR000551">
    <property type="entry name" value="MerR-type_HTH_dom"/>
</dbReference>
<dbReference type="EMBL" id="JAGINT010000001">
    <property type="protein sequence ID" value="MBP2352535.1"/>
    <property type="molecule type" value="Genomic_DNA"/>
</dbReference>
<evidence type="ECO:0000256" key="1">
    <source>
        <dbReference type="ARBA" id="ARBA00023125"/>
    </source>
</evidence>
<dbReference type="PANTHER" id="PTHR30204">
    <property type="entry name" value="REDOX-CYCLING DRUG-SENSING TRANSCRIPTIONAL ACTIVATOR SOXR"/>
    <property type="match status" value="1"/>
</dbReference>
<feature type="compositionally biased region" description="Basic residues" evidence="2">
    <location>
        <begin position="173"/>
        <end position="182"/>
    </location>
</feature>
<accession>A0ABS4ULN0</accession>
<sequence length="182" mass="20351">MMMEIGEFARLGGVSARMLRHYDRIGLLTPARAEPNGRRWYDEKQLARLHRLVVLKGLGFGLDEVGVLLAEGIGAEELRGMLRLREAELERRVRHDRHALDRVTARLRLIDEETRMKVQLKHLDAVTVAALSTTVPRDSVDLESLFGAGPGDPSASREDRCLDDPSGADVRAAVRRPARLGR</sequence>
<evidence type="ECO:0000313" key="4">
    <source>
        <dbReference type="EMBL" id="MBP2352535.1"/>
    </source>
</evidence>
<keyword evidence="5" id="KW-1185">Reference proteome</keyword>
<evidence type="ECO:0000259" key="3">
    <source>
        <dbReference type="PROSITE" id="PS50937"/>
    </source>
</evidence>
<dbReference type="Gene3D" id="1.10.1660.10">
    <property type="match status" value="1"/>
</dbReference>
<dbReference type="GO" id="GO:0003677">
    <property type="term" value="F:DNA binding"/>
    <property type="evidence" value="ECO:0007669"/>
    <property type="project" value="UniProtKB-KW"/>
</dbReference>
<evidence type="ECO:0000313" key="5">
    <source>
        <dbReference type="Proteomes" id="UP000755585"/>
    </source>
</evidence>
<feature type="region of interest" description="Disordered" evidence="2">
    <location>
        <begin position="142"/>
        <end position="182"/>
    </location>
</feature>
<proteinExistence type="predicted"/>
<feature type="domain" description="HTH merR-type" evidence="3">
    <location>
        <begin position="2"/>
        <end position="71"/>
    </location>
</feature>
<keyword evidence="1 4" id="KW-0238">DNA-binding</keyword>
<protein>
    <submittedName>
        <fullName evidence="4">DNA-binding transcriptional MerR regulator</fullName>
    </submittedName>
</protein>
<dbReference type="PRINTS" id="PR00040">
    <property type="entry name" value="HTHMERR"/>
</dbReference>
<evidence type="ECO:0000256" key="2">
    <source>
        <dbReference type="SAM" id="MobiDB-lite"/>
    </source>
</evidence>
<dbReference type="SMART" id="SM00422">
    <property type="entry name" value="HTH_MERR"/>
    <property type="match status" value="1"/>
</dbReference>
<reference evidence="4 5" key="1">
    <citation type="submission" date="2021-03" db="EMBL/GenBank/DDBJ databases">
        <title>Sequencing the genomes of 1000 actinobacteria strains.</title>
        <authorList>
            <person name="Klenk H.-P."/>
        </authorList>
    </citation>
    <scope>NUCLEOTIDE SEQUENCE [LARGE SCALE GENOMIC DNA]</scope>
    <source>
        <strain evidence="4 5">DSM 18824</strain>
    </source>
</reference>
<dbReference type="InterPro" id="IPR047057">
    <property type="entry name" value="MerR_fam"/>
</dbReference>
<dbReference type="InterPro" id="IPR009061">
    <property type="entry name" value="DNA-bd_dom_put_sf"/>
</dbReference>
<gene>
    <name evidence="4" type="ORF">JOF29_003618</name>
</gene>
<dbReference type="Pfam" id="PF13411">
    <property type="entry name" value="MerR_1"/>
    <property type="match status" value="1"/>
</dbReference>
<dbReference type="Proteomes" id="UP000755585">
    <property type="component" value="Unassembled WGS sequence"/>
</dbReference>